<sequence length="452" mass="49588">MNMIKKQEPAVEVVTHDVTPLTVNTDAGAYSRIGWIVVMVGVLGFLVWATLAPLDKGVPMSGTVVKEGSRKAVQYMPGGIVQDILVHDGDTVKAGQVVVRMNSVQVQSQFDVSEAQYLSVRASEARLLAELAHKSSIPFPEKLAAYKNDPRVQSIMALQQQLMDSRQSALRSELASADENIAGIQTQIRGQEQSRDNKKEQLAMLKEQLDNTRDLTKEGYFARNRYLDLQRTYSQTEGSIAEDIGNIGRASRQISELRLKKTQRVSDNERELRSLLNDVQKEGDALQGRLEGLKFDVGSVDVKAPVDGVVLGSTVFTRGGVVGAGAKMMEIVPTEDGLVVEGQLPVNLVDKVHAGLPAELIFSAFNTNKTPHIQGTVVTVAADRSVDEHSGQPFYKVRAKVTPEGMKMITAKKMDVIPGMPVEMFVKTGERSMMSYLLKPVFDRAKTSMSEE</sequence>
<gene>
    <name evidence="13" type="ORF">GTP56_23055</name>
</gene>
<dbReference type="InterPro" id="IPR050739">
    <property type="entry name" value="MFP"/>
</dbReference>
<evidence type="ECO:0000256" key="4">
    <source>
        <dbReference type="ARBA" id="ARBA00022475"/>
    </source>
</evidence>
<evidence type="ECO:0000256" key="5">
    <source>
        <dbReference type="ARBA" id="ARBA00022519"/>
    </source>
</evidence>
<dbReference type="PANTHER" id="PTHR30386:SF17">
    <property type="entry name" value="ALKALINE PROTEASE SECRETION PROTEIN APRE"/>
    <property type="match status" value="1"/>
</dbReference>
<evidence type="ECO:0000256" key="9">
    <source>
        <dbReference type="RuleBase" id="RU365093"/>
    </source>
</evidence>
<keyword evidence="5 9" id="KW-0997">Cell inner membrane</keyword>
<dbReference type="Gene3D" id="2.40.50.100">
    <property type="match status" value="1"/>
</dbReference>
<evidence type="ECO:0000256" key="2">
    <source>
        <dbReference type="ARBA" id="ARBA00009477"/>
    </source>
</evidence>
<evidence type="ECO:0000313" key="14">
    <source>
        <dbReference type="Proteomes" id="UP000469734"/>
    </source>
</evidence>
<evidence type="ECO:0000256" key="7">
    <source>
        <dbReference type="ARBA" id="ARBA00022989"/>
    </source>
</evidence>
<evidence type="ECO:0000256" key="10">
    <source>
        <dbReference type="SAM" id="Coils"/>
    </source>
</evidence>
<accession>A0A7X4KI00</accession>
<dbReference type="Proteomes" id="UP000469734">
    <property type="component" value="Unassembled WGS sequence"/>
</dbReference>
<keyword evidence="3 9" id="KW-0813">Transport</keyword>
<proteinExistence type="inferred from homology"/>
<dbReference type="InterPro" id="IPR010129">
    <property type="entry name" value="T1SS_HlyD"/>
</dbReference>
<dbReference type="GO" id="GO:0005886">
    <property type="term" value="C:plasma membrane"/>
    <property type="evidence" value="ECO:0007669"/>
    <property type="project" value="UniProtKB-SubCell"/>
</dbReference>
<dbReference type="InterPro" id="IPR058982">
    <property type="entry name" value="Beta-barrel_AprE"/>
</dbReference>
<protein>
    <recommendedName>
        <fullName evidence="9">Membrane fusion protein (MFP) family protein</fullName>
    </recommendedName>
</protein>
<reference evidence="13 14" key="1">
    <citation type="submission" date="2019-12" db="EMBL/GenBank/DDBJ databases">
        <title>Novel species isolated from a subtropical stream in China.</title>
        <authorList>
            <person name="Lu H."/>
        </authorList>
    </citation>
    <scope>NUCLEOTIDE SEQUENCE [LARGE SCALE GENOMIC DNA]</scope>
    <source>
        <strain evidence="13 14">FT134W</strain>
    </source>
</reference>
<comment type="caution">
    <text evidence="13">The sequence shown here is derived from an EMBL/GenBank/DDBJ whole genome shotgun (WGS) entry which is preliminary data.</text>
</comment>
<dbReference type="AlphaFoldDB" id="A0A7X4KI00"/>
<evidence type="ECO:0000256" key="6">
    <source>
        <dbReference type="ARBA" id="ARBA00022692"/>
    </source>
</evidence>
<keyword evidence="6 9" id="KW-0812">Transmembrane</keyword>
<feature type="domain" description="AprE-like long alpha-helical hairpin" evidence="11">
    <location>
        <begin position="106"/>
        <end position="292"/>
    </location>
</feature>
<dbReference type="NCBIfam" id="TIGR01843">
    <property type="entry name" value="type_I_hlyD"/>
    <property type="match status" value="1"/>
</dbReference>
<keyword evidence="7 9" id="KW-1133">Transmembrane helix</keyword>
<feature type="coiled-coil region" evidence="10">
    <location>
        <begin position="188"/>
        <end position="215"/>
    </location>
</feature>
<evidence type="ECO:0000256" key="3">
    <source>
        <dbReference type="ARBA" id="ARBA00022448"/>
    </source>
</evidence>
<organism evidence="13 14">
    <name type="scientific">Duganella margarita</name>
    <dbReference type="NCBI Taxonomy" id="2692170"/>
    <lineage>
        <taxon>Bacteria</taxon>
        <taxon>Pseudomonadati</taxon>
        <taxon>Pseudomonadota</taxon>
        <taxon>Betaproteobacteria</taxon>
        <taxon>Burkholderiales</taxon>
        <taxon>Oxalobacteraceae</taxon>
        <taxon>Telluria group</taxon>
        <taxon>Duganella</taxon>
    </lineage>
</organism>
<name>A0A7X4KI00_9BURK</name>
<evidence type="ECO:0000259" key="11">
    <source>
        <dbReference type="Pfam" id="PF25994"/>
    </source>
</evidence>
<comment type="subcellular location">
    <subcellularLocation>
        <location evidence="1 9">Cell inner membrane</location>
        <topology evidence="1 9">Single-pass membrane protein</topology>
    </subcellularLocation>
</comment>
<dbReference type="EMBL" id="WWCR01000032">
    <property type="protein sequence ID" value="MYM75051.1"/>
    <property type="molecule type" value="Genomic_DNA"/>
</dbReference>
<keyword evidence="4 9" id="KW-1003">Cell membrane</keyword>
<evidence type="ECO:0000256" key="1">
    <source>
        <dbReference type="ARBA" id="ARBA00004377"/>
    </source>
</evidence>
<dbReference type="PANTHER" id="PTHR30386">
    <property type="entry name" value="MEMBRANE FUSION SUBUNIT OF EMRAB-TOLC MULTIDRUG EFFLUX PUMP"/>
    <property type="match status" value="1"/>
</dbReference>
<evidence type="ECO:0000256" key="8">
    <source>
        <dbReference type="ARBA" id="ARBA00023136"/>
    </source>
</evidence>
<evidence type="ECO:0000313" key="13">
    <source>
        <dbReference type="EMBL" id="MYM75051.1"/>
    </source>
</evidence>
<evidence type="ECO:0000259" key="12">
    <source>
        <dbReference type="Pfam" id="PF26002"/>
    </source>
</evidence>
<feature type="transmembrane region" description="Helical" evidence="9">
    <location>
        <begin position="33"/>
        <end position="51"/>
    </location>
</feature>
<keyword evidence="10" id="KW-0175">Coiled coil</keyword>
<dbReference type="InterPro" id="IPR058781">
    <property type="entry name" value="HH_AprE-like"/>
</dbReference>
<keyword evidence="8 9" id="KW-0472">Membrane</keyword>
<dbReference type="Pfam" id="PF25994">
    <property type="entry name" value="HH_AprE"/>
    <property type="match status" value="1"/>
</dbReference>
<dbReference type="PRINTS" id="PR01490">
    <property type="entry name" value="RTXTOXIND"/>
</dbReference>
<dbReference type="GO" id="GO:0015031">
    <property type="term" value="P:protein transport"/>
    <property type="evidence" value="ECO:0007669"/>
    <property type="project" value="InterPro"/>
</dbReference>
<dbReference type="RefSeq" id="WP_161051836.1">
    <property type="nucleotide sequence ID" value="NZ_WWCR01000032.1"/>
</dbReference>
<feature type="domain" description="AprE-like beta-barrel" evidence="12">
    <location>
        <begin position="338"/>
        <end position="429"/>
    </location>
</feature>
<comment type="similarity">
    <text evidence="2 9">Belongs to the membrane fusion protein (MFP) (TC 8.A.1) family.</text>
</comment>
<dbReference type="Pfam" id="PF26002">
    <property type="entry name" value="Beta-barrel_AprE"/>
    <property type="match status" value="1"/>
</dbReference>